<dbReference type="SUPFAM" id="SSF49785">
    <property type="entry name" value="Galactose-binding domain-like"/>
    <property type="match status" value="1"/>
</dbReference>
<gene>
    <name evidence="4" type="ordered locus">DSC_08150</name>
</gene>
<dbReference type="EMBL" id="CP003093">
    <property type="protein sequence ID" value="AER56281.1"/>
    <property type="molecule type" value="Genomic_DNA"/>
</dbReference>
<dbReference type="PANTHER" id="PTHR43056">
    <property type="entry name" value="PEPTIDASE S9 PROLYL OLIGOPEPTIDASE"/>
    <property type="match status" value="1"/>
</dbReference>
<feature type="domain" description="Xaa-Pro dipeptidyl-peptidase C-terminal" evidence="3">
    <location>
        <begin position="376"/>
        <end position="640"/>
    </location>
</feature>
<dbReference type="Gene3D" id="1.10.3020.10">
    <property type="entry name" value="alpha-amino acid ester hydrolase ( Helical cap domain)"/>
    <property type="match status" value="1"/>
</dbReference>
<proteinExistence type="predicted"/>
<evidence type="ECO:0000313" key="5">
    <source>
        <dbReference type="Proteomes" id="UP000005870"/>
    </source>
</evidence>
<dbReference type="InterPro" id="IPR050585">
    <property type="entry name" value="Xaa-Pro_dipeptidyl-ppase/CocE"/>
</dbReference>
<organism evidence="4 5">
    <name type="scientific">Pseudoxanthomonas spadix (strain BD-a59)</name>
    <dbReference type="NCBI Taxonomy" id="1045855"/>
    <lineage>
        <taxon>Bacteria</taxon>
        <taxon>Pseudomonadati</taxon>
        <taxon>Pseudomonadota</taxon>
        <taxon>Gammaproteobacteria</taxon>
        <taxon>Lysobacterales</taxon>
        <taxon>Lysobacteraceae</taxon>
        <taxon>Pseudoxanthomonas</taxon>
    </lineage>
</organism>
<evidence type="ECO:0000259" key="3">
    <source>
        <dbReference type="SMART" id="SM00939"/>
    </source>
</evidence>
<dbReference type="HOGENOM" id="CLU_015590_5_0_6"/>
<dbReference type="Pfam" id="PF08530">
    <property type="entry name" value="PepX_C"/>
    <property type="match status" value="1"/>
</dbReference>
<evidence type="ECO:0000256" key="1">
    <source>
        <dbReference type="ARBA" id="ARBA00022801"/>
    </source>
</evidence>
<protein>
    <submittedName>
        <fullName evidence="4">X-Pro dipeptidyl-peptidase domain-containing protein</fullName>
    </submittedName>
</protein>
<keyword evidence="1" id="KW-0378">Hydrolase</keyword>
<name>G7UUJ0_PSEUP</name>
<dbReference type="PANTHER" id="PTHR43056:SF10">
    <property type="entry name" value="COCE_NOND FAMILY, PUTATIVE (AFU_ORTHOLOGUE AFUA_7G00600)-RELATED"/>
    <property type="match status" value="1"/>
</dbReference>
<dbReference type="InterPro" id="IPR005674">
    <property type="entry name" value="CocE/Ser_esterase"/>
</dbReference>
<dbReference type="eggNOG" id="COG2936">
    <property type="taxonomic scope" value="Bacteria"/>
</dbReference>
<sequence>MPLHRPAFLFCLAALLSLGHAAALHAQTTGTAASDRPAHFVAHDPQADFERRVVQIPMRDGVKLHTVILIPASARRAPMLLTRTPYDADGMTSHAKSNQLGAVLQGYDNFPELFHKDGYIRVVQDVRGKYGSEGDYVMNRPQIGPLNDSSVDHSTDTWDTIDWLVKHVPESNGKVGILGISYDGFTSLMALFHPHPALKVAVPMNPMVDGWIGDDWFHNGAFRQIGLPYIYEQVNSAGNTIDWIETTTDQYDFYLKAGSAGALGKSRGMEQNGFFRKLLAHPAYDAFWQQQAVDKLLAREPLKVPVMLVHGLWDQEDIYGALAVYDAIEPKDTGNDKVFLVMGPWNHGGQRTDGSALGPIKFGSDTAASFRSQVLRPFLDHYLMDAAPAMDVAPVTVFRTGENHWEHLKAWPLGCAEGCSIKPTPLYLQDQGQLAFQAQAATGSAAYTSDPAKPVPFLPRPVKGQGYDDNPWPQWLVTDQREAATRPDVLTFVSQVLDAPLRISGAPRVALTLSTTGSDGDFVIKLIDVYPDQTPADPQMAGYQLMVSADILRGRYRDSFEHPSPIPANTPVGIGFALPQANHTFLPGHRVMVQVQSSWFPLYDRNPQTYVPSIFLAQPQDYRKATITVKLGGADGSALVLPVVSGGGAAAAE</sequence>
<dbReference type="SMART" id="SM00939">
    <property type="entry name" value="PepX_C"/>
    <property type="match status" value="1"/>
</dbReference>
<dbReference type="InterPro" id="IPR029058">
    <property type="entry name" value="AB_hydrolase_fold"/>
</dbReference>
<feature type="chain" id="PRO_5003504421" evidence="2">
    <location>
        <begin position="27"/>
        <end position="653"/>
    </location>
</feature>
<feature type="signal peptide" evidence="2">
    <location>
        <begin position="1"/>
        <end position="26"/>
    </location>
</feature>
<dbReference type="Proteomes" id="UP000005870">
    <property type="component" value="Chromosome"/>
</dbReference>
<dbReference type="SUPFAM" id="SSF53474">
    <property type="entry name" value="alpha/beta-Hydrolases"/>
    <property type="match status" value="1"/>
</dbReference>
<evidence type="ECO:0000313" key="4">
    <source>
        <dbReference type="EMBL" id="AER56281.1"/>
    </source>
</evidence>
<dbReference type="STRING" id="1045855.DSC_08150"/>
<evidence type="ECO:0000256" key="2">
    <source>
        <dbReference type="SAM" id="SignalP"/>
    </source>
</evidence>
<accession>G7UUJ0</accession>
<dbReference type="AlphaFoldDB" id="G7UUJ0"/>
<keyword evidence="2" id="KW-0732">Signal</keyword>
<dbReference type="NCBIfam" id="TIGR00976">
    <property type="entry name" value="CocE_NonD"/>
    <property type="match status" value="1"/>
</dbReference>
<dbReference type="KEGG" id="psd:DSC_08150"/>
<dbReference type="Gene3D" id="3.40.50.1820">
    <property type="entry name" value="alpha/beta hydrolase"/>
    <property type="match status" value="1"/>
</dbReference>
<dbReference type="InterPro" id="IPR008979">
    <property type="entry name" value="Galactose-bd-like_sf"/>
</dbReference>
<dbReference type="RefSeq" id="WP_014160457.1">
    <property type="nucleotide sequence ID" value="NC_016147.2"/>
</dbReference>
<dbReference type="OrthoDB" id="9806163at2"/>
<dbReference type="Pfam" id="PF02129">
    <property type="entry name" value="Peptidase_S15"/>
    <property type="match status" value="1"/>
</dbReference>
<reference evidence="4 5" key="1">
    <citation type="journal article" date="2012" name="J. Bacteriol.">
        <title>Complete Genome Sequence of the BTEX-Degrading Bacterium Pseudoxanthomonas spadix BD-a59.</title>
        <authorList>
            <person name="Lee S.H."/>
            <person name="Jin H.M."/>
            <person name="Lee H.J."/>
            <person name="Kim J.M."/>
            <person name="Jeon C.O."/>
        </authorList>
    </citation>
    <scope>NUCLEOTIDE SEQUENCE [LARGE SCALE GENOMIC DNA]</scope>
    <source>
        <strain evidence="4 5">BD-a59</strain>
    </source>
</reference>
<dbReference type="InterPro" id="IPR000383">
    <property type="entry name" value="Xaa-Pro-like_dom"/>
</dbReference>
<keyword evidence="5" id="KW-1185">Reference proteome</keyword>
<dbReference type="InterPro" id="IPR013736">
    <property type="entry name" value="Xaa-Pro_dipept_C"/>
</dbReference>
<dbReference type="Gene3D" id="2.60.120.260">
    <property type="entry name" value="Galactose-binding domain-like"/>
    <property type="match status" value="1"/>
</dbReference>
<dbReference type="GO" id="GO:0008239">
    <property type="term" value="F:dipeptidyl-peptidase activity"/>
    <property type="evidence" value="ECO:0007669"/>
    <property type="project" value="InterPro"/>
</dbReference>